<gene>
    <name evidence="7" type="ORF">PoMZ_11558</name>
</gene>
<evidence type="ECO:0000313" key="7">
    <source>
        <dbReference type="EMBL" id="QBZ62674.1"/>
    </source>
</evidence>
<protein>
    <submittedName>
        <fullName evidence="7">Uncharacterized protein</fullName>
    </submittedName>
</protein>
<reference evidence="7 8" key="1">
    <citation type="journal article" date="2019" name="Mol. Biol. Evol.">
        <title>Blast fungal genomes show frequent chromosomal changes, gene gains and losses, and effector gene turnover.</title>
        <authorList>
            <person name="Gomez Luciano L.B."/>
            <person name="Jason Tsai I."/>
            <person name="Chuma I."/>
            <person name="Tosa Y."/>
            <person name="Chen Y.H."/>
            <person name="Li J.Y."/>
            <person name="Li M.Y."/>
            <person name="Jade Lu M.Y."/>
            <person name="Nakayashiki H."/>
            <person name="Li W.H."/>
        </authorList>
    </citation>
    <scope>NUCLEOTIDE SEQUENCE [LARGE SCALE GENOMIC DNA]</scope>
    <source>
        <strain evidence="7">MZ5-1-6</strain>
    </source>
</reference>
<comment type="cofactor">
    <cofactor evidence="1">
        <name>Cu(2+)</name>
        <dbReference type="ChEBI" id="CHEBI:29036"/>
    </cofactor>
</comment>
<keyword evidence="2" id="KW-0479">Metal-binding</keyword>
<dbReference type="GO" id="GO:0004497">
    <property type="term" value="F:monooxygenase activity"/>
    <property type="evidence" value="ECO:0007669"/>
    <property type="project" value="UniProtKB-KW"/>
</dbReference>
<dbReference type="EMBL" id="CP034208">
    <property type="protein sequence ID" value="QBZ62674.1"/>
    <property type="molecule type" value="Genomic_DNA"/>
</dbReference>
<evidence type="ECO:0000256" key="2">
    <source>
        <dbReference type="ARBA" id="ARBA00022723"/>
    </source>
</evidence>
<dbReference type="PRINTS" id="PR00092">
    <property type="entry name" value="TYROSINASE"/>
</dbReference>
<feature type="signal peptide" evidence="6">
    <location>
        <begin position="1"/>
        <end position="18"/>
    </location>
</feature>
<dbReference type="Gene3D" id="1.10.1280.10">
    <property type="entry name" value="Di-copper center containing domain from catechol oxidase"/>
    <property type="match status" value="1"/>
</dbReference>
<evidence type="ECO:0000256" key="4">
    <source>
        <dbReference type="ARBA" id="ARBA00023033"/>
    </source>
</evidence>
<keyword evidence="6" id="KW-0732">Signal</keyword>
<evidence type="ECO:0000313" key="8">
    <source>
        <dbReference type="Proteomes" id="UP000294847"/>
    </source>
</evidence>
<keyword evidence="4" id="KW-0503">Monooxygenase</keyword>
<proteinExistence type="predicted"/>
<dbReference type="VEuPathDB" id="FungiDB:M_BR32_EuGene_00023691"/>
<evidence type="ECO:0000256" key="6">
    <source>
        <dbReference type="SAM" id="SignalP"/>
    </source>
</evidence>
<feature type="region of interest" description="Disordered" evidence="5">
    <location>
        <begin position="408"/>
        <end position="444"/>
    </location>
</feature>
<dbReference type="SUPFAM" id="SSF48056">
    <property type="entry name" value="Di-copper centre-containing domain"/>
    <property type="match status" value="1"/>
</dbReference>
<keyword evidence="3" id="KW-0560">Oxidoreductase</keyword>
<dbReference type="Proteomes" id="UP000294847">
    <property type="component" value="Chromosome 5"/>
</dbReference>
<dbReference type="InterPro" id="IPR008922">
    <property type="entry name" value="Di-copper_centre_dom_sf"/>
</dbReference>
<dbReference type="InterPro" id="IPR002227">
    <property type="entry name" value="Tyrosinase_Cu-bd"/>
</dbReference>
<evidence type="ECO:0000256" key="5">
    <source>
        <dbReference type="SAM" id="MobiDB-lite"/>
    </source>
</evidence>
<dbReference type="PANTHER" id="PTHR11474:SF131">
    <property type="entry name" value="TYROSINASE COPPER-BINDING DOMAIN-CONTAINING PROTEIN"/>
    <property type="match status" value="1"/>
</dbReference>
<dbReference type="InterPro" id="IPR041640">
    <property type="entry name" value="Tyrosinase_C"/>
</dbReference>
<evidence type="ECO:0000256" key="3">
    <source>
        <dbReference type="ARBA" id="ARBA00023002"/>
    </source>
</evidence>
<dbReference type="Pfam" id="PF00264">
    <property type="entry name" value="Tyrosinase"/>
    <property type="match status" value="1"/>
</dbReference>
<dbReference type="GO" id="GO:0046872">
    <property type="term" value="F:metal ion binding"/>
    <property type="evidence" value="ECO:0007669"/>
    <property type="project" value="UniProtKB-KW"/>
</dbReference>
<dbReference type="PANTHER" id="PTHR11474">
    <property type="entry name" value="TYROSINASE FAMILY MEMBER"/>
    <property type="match status" value="1"/>
</dbReference>
<evidence type="ECO:0000256" key="1">
    <source>
        <dbReference type="ARBA" id="ARBA00001973"/>
    </source>
</evidence>
<dbReference type="Pfam" id="PF18132">
    <property type="entry name" value="Tyrosinase_C"/>
    <property type="match status" value="1"/>
</dbReference>
<dbReference type="AlphaFoldDB" id="A0A4P7NKP0"/>
<feature type="compositionally biased region" description="Basic and acidic residues" evidence="5">
    <location>
        <begin position="428"/>
        <end position="444"/>
    </location>
</feature>
<feature type="chain" id="PRO_5043321705" evidence="6">
    <location>
        <begin position="19"/>
        <end position="575"/>
    </location>
</feature>
<sequence>MIGRRILAVALLPLACMAQQIPIVGIPSSNGQAPPPRKNINDFHSEGGPEWDLFILGLASLQEQSETDPLSYFQLMGIHGAPYKSWNGVEGAKAGGYGGYCCHGDVCFGLWHRPFLSLYEQTLNTHVQRIAGSYRGQNAAAYQAAAQRVRFPYWDWAVDAKLPPSVTMKTISITTPQGKQTVRNPLYSYKFRRSFSDLGMPNDSIAARFTETKRGPQDNGSENIDGINAELERYGGTLRSQVYNVFSQTTTFEQMATDSFRGSSFESPHNTVHNIAGAGGHLMWLDWSAFDPAFALHHCNIDRLVALWQAINHDKTVFNGSVHTNGQFATAPGSFTADSPLKPFYASTRPGDFHTTRTVADVTRLGYTYPELLSPAGEAVATREELGRLVSSRVNALYGNGVVVAQSEDAPTGTSRSVRRRSGGADGIPERKFRNGKARNKDRTGARRDYQLLVQATRELLELPCRIHVFVGDQPVGQVSLMASPTSGLSFTVLPLAEVLAERGIEDWNEHAVLPMLEKELKVEVRKYDGTKISARSVPGLDLEVQSRTYTPKKSNYEFPKFHTPNKVSMRFATL</sequence>
<accession>A0A4P7NKP0</accession>
<organism evidence="7 8">
    <name type="scientific">Pyricularia oryzae</name>
    <name type="common">Rice blast fungus</name>
    <name type="synonym">Magnaporthe oryzae</name>
    <dbReference type="NCBI Taxonomy" id="318829"/>
    <lineage>
        <taxon>Eukaryota</taxon>
        <taxon>Fungi</taxon>
        <taxon>Dikarya</taxon>
        <taxon>Ascomycota</taxon>
        <taxon>Pezizomycotina</taxon>
        <taxon>Sordariomycetes</taxon>
        <taxon>Sordariomycetidae</taxon>
        <taxon>Magnaporthales</taxon>
        <taxon>Pyriculariaceae</taxon>
        <taxon>Pyricularia</taxon>
    </lineage>
</organism>
<dbReference type="InterPro" id="IPR050316">
    <property type="entry name" value="Tyrosinase/Hemocyanin"/>
</dbReference>
<name>A0A4P7NKP0_PYROR</name>